<dbReference type="Gene3D" id="2.10.25.10">
    <property type="entry name" value="Laminin"/>
    <property type="match status" value="1"/>
</dbReference>
<sequence length="80" mass="9273">MCLLNYALSELSILQSCTHNDVMVKCLPVCPKICSNYLQIRRCSPKKCRRGCACKKGWLRNKNDMGMCIPRNECKRYIVE</sequence>
<dbReference type="EMBL" id="JAMKOV010000007">
    <property type="protein sequence ID" value="KAI8038893.1"/>
    <property type="molecule type" value="Genomic_DNA"/>
</dbReference>
<dbReference type="CDD" id="cd19941">
    <property type="entry name" value="TIL"/>
    <property type="match status" value="1"/>
</dbReference>
<dbReference type="Pfam" id="PF01826">
    <property type="entry name" value="TIL"/>
    <property type="match status" value="1"/>
</dbReference>
<dbReference type="SUPFAM" id="SSF57567">
    <property type="entry name" value="Serine protease inhibitors"/>
    <property type="match status" value="1"/>
</dbReference>
<proteinExistence type="predicted"/>
<organism evidence="2 3">
    <name type="scientific">Drosophila gunungcola</name>
    <name type="common">fruit fly</name>
    <dbReference type="NCBI Taxonomy" id="103775"/>
    <lineage>
        <taxon>Eukaryota</taxon>
        <taxon>Metazoa</taxon>
        <taxon>Ecdysozoa</taxon>
        <taxon>Arthropoda</taxon>
        <taxon>Hexapoda</taxon>
        <taxon>Insecta</taxon>
        <taxon>Pterygota</taxon>
        <taxon>Neoptera</taxon>
        <taxon>Endopterygota</taxon>
        <taxon>Diptera</taxon>
        <taxon>Brachycera</taxon>
        <taxon>Muscomorpha</taxon>
        <taxon>Ephydroidea</taxon>
        <taxon>Drosophilidae</taxon>
        <taxon>Drosophila</taxon>
        <taxon>Sophophora</taxon>
    </lineage>
</organism>
<evidence type="ECO:0000259" key="1">
    <source>
        <dbReference type="Pfam" id="PF01826"/>
    </source>
</evidence>
<accession>A0A9P9YLF3</accession>
<dbReference type="InterPro" id="IPR036084">
    <property type="entry name" value="Ser_inhib-like_sf"/>
</dbReference>
<dbReference type="AlphaFoldDB" id="A0A9P9YLF3"/>
<comment type="caution">
    <text evidence="2">The sequence shown here is derived from an EMBL/GenBank/DDBJ whole genome shotgun (WGS) entry which is preliminary data.</text>
</comment>
<evidence type="ECO:0000313" key="2">
    <source>
        <dbReference type="EMBL" id="KAI8038893.1"/>
    </source>
</evidence>
<feature type="domain" description="TIL" evidence="1">
    <location>
        <begin position="17"/>
        <end position="74"/>
    </location>
</feature>
<name>A0A9P9YLF3_9MUSC</name>
<keyword evidence="3" id="KW-1185">Reference proteome</keyword>
<protein>
    <recommendedName>
        <fullName evidence="1">TIL domain-containing protein</fullName>
    </recommendedName>
</protein>
<reference evidence="2" key="1">
    <citation type="journal article" date="2023" name="Genome Biol. Evol.">
        <title>Long-read-based Genome Assembly of Drosophila gunungcola Reveals Fewer Chemosensory Genes in Flower-breeding Species.</title>
        <authorList>
            <person name="Negi A."/>
            <person name="Liao B.Y."/>
            <person name="Yeh S.D."/>
        </authorList>
    </citation>
    <scope>NUCLEOTIDE SEQUENCE</scope>
    <source>
        <strain evidence="2">Sukarami</strain>
    </source>
</reference>
<dbReference type="Proteomes" id="UP001059596">
    <property type="component" value="Unassembled WGS sequence"/>
</dbReference>
<gene>
    <name evidence="2" type="ORF">M5D96_008811</name>
</gene>
<dbReference type="InterPro" id="IPR002919">
    <property type="entry name" value="TIL_dom"/>
</dbReference>
<evidence type="ECO:0000313" key="3">
    <source>
        <dbReference type="Proteomes" id="UP001059596"/>
    </source>
</evidence>